<feature type="compositionally biased region" description="Acidic residues" evidence="2">
    <location>
        <begin position="115"/>
        <end position="144"/>
    </location>
</feature>
<proteinExistence type="predicted"/>
<reference evidence="4" key="1">
    <citation type="submission" date="2018-01" db="EMBL/GenBank/DDBJ databases">
        <authorList>
            <person name="Mao J.F."/>
        </authorList>
    </citation>
    <scope>NUCLEOTIDE SEQUENCE</scope>
    <source>
        <strain evidence="4">Huo1</strain>
        <tissue evidence="4">Leaf</tissue>
    </source>
</reference>
<dbReference type="InterPro" id="IPR003954">
    <property type="entry name" value="RRM_euk-type"/>
</dbReference>
<feature type="compositionally biased region" description="Basic residues" evidence="2">
    <location>
        <begin position="24"/>
        <end position="41"/>
    </location>
</feature>
<dbReference type="PROSITE" id="PS50102">
    <property type="entry name" value="RRM"/>
    <property type="match status" value="1"/>
</dbReference>
<protein>
    <recommendedName>
        <fullName evidence="3">RRM domain-containing protein</fullName>
    </recommendedName>
</protein>
<dbReference type="AlphaFoldDB" id="A0A8X8Z9U1"/>
<dbReference type="SMART" id="SM00361">
    <property type="entry name" value="RRM_1"/>
    <property type="match status" value="1"/>
</dbReference>
<organism evidence="4">
    <name type="scientific">Salvia splendens</name>
    <name type="common">Scarlet sage</name>
    <dbReference type="NCBI Taxonomy" id="180675"/>
    <lineage>
        <taxon>Eukaryota</taxon>
        <taxon>Viridiplantae</taxon>
        <taxon>Streptophyta</taxon>
        <taxon>Embryophyta</taxon>
        <taxon>Tracheophyta</taxon>
        <taxon>Spermatophyta</taxon>
        <taxon>Magnoliopsida</taxon>
        <taxon>eudicotyledons</taxon>
        <taxon>Gunneridae</taxon>
        <taxon>Pentapetalae</taxon>
        <taxon>asterids</taxon>
        <taxon>lamiids</taxon>
        <taxon>Lamiales</taxon>
        <taxon>Lamiaceae</taxon>
        <taxon>Nepetoideae</taxon>
        <taxon>Mentheae</taxon>
        <taxon>Salviinae</taxon>
        <taxon>Salvia</taxon>
        <taxon>Salvia subgen. Calosphace</taxon>
        <taxon>core Calosphace</taxon>
    </lineage>
</organism>
<name>A0A8X8Z9U1_SALSN</name>
<dbReference type="SMART" id="SM00360">
    <property type="entry name" value="RRM"/>
    <property type="match status" value="1"/>
</dbReference>
<evidence type="ECO:0000313" key="4">
    <source>
        <dbReference type="EMBL" id="KAG6397076.1"/>
    </source>
</evidence>
<comment type="caution">
    <text evidence="4">The sequence shown here is derived from an EMBL/GenBank/DDBJ whole genome shotgun (WGS) entry which is preliminary data.</text>
</comment>
<keyword evidence="1" id="KW-0694">RNA-binding</keyword>
<evidence type="ECO:0000259" key="3">
    <source>
        <dbReference type="PROSITE" id="PS50102"/>
    </source>
</evidence>
<dbReference type="GO" id="GO:0003723">
    <property type="term" value="F:RNA binding"/>
    <property type="evidence" value="ECO:0007669"/>
    <property type="project" value="UniProtKB-UniRule"/>
</dbReference>
<feature type="domain" description="RRM" evidence="3">
    <location>
        <begin position="173"/>
        <end position="251"/>
    </location>
</feature>
<evidence type="ECO:0000256" key="1">
    <source>
        <dbReference type="PROSITE-ProRule" id="PRU00176"/>
    </source>
</evidence>
<dbReference type="InterPro" id="IPR035979">
    <property type="entry name" value="RBD_domain_sf"/>
</dbReference>
<dbReference type="InterPro" id="IPR000504">
    <property type="entry name" value="RRM_dom"/>
</dbReference>
<dbReference type="PANTHER" id="PTHR48034">
    <property type="entry name" value="TRANSFORMER-2 SEX-DETERMINING PROTEIN-RELATED"/>
    <property type="match status" value="1"/>
</dbReference>
<keyword evidence="5" id="KW-1185">Reference proteome</keyword>
<feature type="compositionally biased region" description="Low complexity" evidence="2">
    <location>
        <begin position="80"/>
        <end position="95"/>
    </location>
</feature>
<dbReference type="SUPFAM" id="SSF54928">
    <property type="entry name" value="RNA-binding domain, RBD"/>
    <property type="match status" value="1"/>
</dbReference>
<dbReference type="Pfam" id="PF00076">
    <property type="entry name" value="RRM_1"/>
    <property type="match status" value="1"/>
</dbReference>
<dbReference type="InterPro" id="IPR012677">
    <property type="entry name" value="Nucleotide-bd_a/b_plait_sf"/>
</dbReference>
<dbReference type="InterPro" id="IPR050441">
    <property type="entry name" value="RBM"/>
</dbReference>
<gene>
    <name evidence="4" type="ORF">SASPL_143237</name>
</gene>
<feature type="region of interest" description="Disordered" evidence="2">
    <location>
        <begin position="1"/>
        <end position="144"/>
    </location>
</feature>
<feature type="compositionally biased region" description="Low complexity" evidence="2">
    <location>
        <begin position="11"/>
        <end position="22"/>
    </location>
</feature>
<sequence>MQMTKGERTSPPESTTLTPESRTSPRHSSRRSRSLSRSRRSRSSDRVFDGDSLDWDTVYESSGIGEPITYTRSKKRKEASTSSSSRKASRTTTTSRKGKGQLGKGRLATVVEERELVDEELEDEEVGDEEEGSTSLEDDDIDEDEDNYLVEDDYVGDDLLWSRDSEDALNPGNNLYVTGLSTRVTETELKNYFKREGKVVKCHLVRDPHSKESRGFAFVTMEITKDAEHCIRNLNRSVMEGRLITVEKVLLIHSFLFLYRSFMLVLQLIYCTNTTHLQNLPWLKGNEGELLLPEDMKVLKIKEVHHVFLNDIMITGNDMGYVPPLMAGGEVMMVVTIGGTRSVPSSCSVELKPAYPSPTSSQLTLKRIMNFGN</sequence>
<evidence type="ECO:0000256" key="2">
    <source>
        <dbReference type="SAM" id="MobiDB-lite"/>
    </source>
</evidence>
<accession>A0A8X8Z9U1</accession>
<dbReference type="Gene3D" id="3.30.70.330">
    <property type="match status" value="1"/>
</dbReference>
<dbReference type="CDD" id="cd00590">
    <property type="entry name" value="RRM_SF"/>
    <property type="match status" value="1"/>
</dbReference>
<evidence type="ECO:0000313" key="5">
    <source>
        <dbReference type="Proteomes" id="UP000298416"/>
    </source>
</evidence>
<dbReference type="EMBL" id="PNBA02000016">
    <property type="protein sequence ID" value="KAG6397076.1"/>
    <property type="molecule type" value="Genomic_DNA"/>
</dbReference>
<dbReference type="Proteomes" id="UP000298416">
    <property type="component" value="Unassembled WGS sequence"/>
</dbReference>
<feature type="compositionally biased region" description="Basic and acidic residues" evidence="2">
    <location>
        <begin position="1"/>
        <end position="10"/>
    </location>
</feature>
<reference evidence="4" key="2">
    <citation type="submission" date="2020-08" db="EMBL/GenBank/DDBJ databases">
        <title>Plant Genome Project.</title>
        <authorList>
            <person name="Zhang R.-G."/>
        </authorList>
    </citation>
    <scope>NUCLEOTIDE SEQUENCE</scope>
    <source>
        <strain evidence="4">Huo1</strain>
        <tissue evidence="4">Leaf</tissue>
    </source>
</reference>